<name>A0A166N3N8_9PEZI</name>
<dbReference type="OrthoDB" id="4845713at2759"/>
<comment type="caution">
    <text evidence="3">The sequence shown here is derived from an EMBL/GenBank/DDBJ whole genome shotgun (WGS) entry which is preliminary data.</text>
</comment>
<keyword evidence="2" id="KW-0812">Transmembrane</keyword>
<feature type="compositionally biased region" description="Basic and acidic residues" evidence="1">
    <location>
        <begin position="154"/>
        <end position="170"/>
    </location>
</feature>
<evidence type="ECO:0000313" key="4">
    <source>
        <dbReference type="Proteomes" id="UP000076552"/>
    </source>
</evidence>
<proteinExistence type="predicted"/>
<protein>
    <submittedName>
        <fullName evidence="3">Uncharacterized protein</fullName>
    </submittedName>
</protein>
<feature type="compositionally biased region" description="Low complexity" evidence="1">
    <location>
        <begin position="185"/>
        <end position="195"/>
    </location>
</feature>
<dbReference type="AlphaFoldDB" id="A0A166N3N8"/>
<sequence>MLNMEECSSIDYLGSLLTVCNTENYQSICLDDRKGHVSCNMTMGGPFSIDRDLEHFFLPYGTTAWISNIIGFWIWTALMTGKAPLNPNRTIKHKTPVFLIGLACIIFLGVTAIVKVPQMKNRYLKIIAIGHVVAAVIIQGAVLCLMRKNTINKEESENREDKSKEKRAEESAEMPSKDNIPPRPSGESARSTSSSSTVFSLSEKAGFLDQFTSKIPGIQKMETRSASEEANIDSPKKEETTAEGLGNFFMGILGLSPGHIMMFYGIVGIAKEIFINRRITDARQQRDVRDTFILFGVLVGIVVIISILGVVSKVYADDKQPQDEESAEREAEKQTQAAEVKKMKEAVIFGMVMLGGLLSLWCQYFVLAAAARDTHGTMHLRETSNLSLVYLILSKLLLFAF</sequence>
<feature type="transmembrane region" description="Helical" evidence="2">
    <location>
        <begin position="95"/>
        <end position="114"/>
    </location>
</feature>
<feature type="region of interest" description="Disordered" evidence="1">
    <location>
        <begin position="219"/>
        <end position="239"/>
    </location>
</feature>
<dbReference type="EMBL" id="LFIV01000229">
    <property type="protein sequence ID" value="KZL65275.1"/>
    <property type="molecule type" value="Genomic_DNA"/>
</dbReference>
<feature type="transmembrane region" description="Helical" evidence="2">
    <location>
        <begin position="346"/>
        <end position="371"/>
    </location>
</feature>
<evidence type="ECO:0000256" key="2">
    <source>
        <dbReference type="SAM" id="Phobius"/>
    </source>
</evidence>
<feature type="transmembrane region" description="Helical" evidence="2">
    <location>
        <begin position="56"/>
        <end position="75"/>
    </location>
</feature>
<keyword evidence="2" id="KW-1133">Transmembrane helix</keyword>
<accession>A0A166N3N8</accession>
<evidence type="ECO:0000313" key="3">
    <source>
        <dbReference type="EMBL" id="KZL65275.1"/>
    </source>
</evidence>
<organism evidence="3 4">
    <name type="scientific">Colletotrichum tofieldiae</name>
    <dbReference type="NCBI Taxonomy" id="708197"/>
    <lineage>
        <taxon>Eukaryota</taxon>
        <taxon>Fungi</taxon>
        <taxon>Dikarya</taxon>
        <taxon>Ascomycota</taxon>
        <taxon>Pezizomycotina</taxon>
        <taxon>Sordariomycetes</taxon>
        <taxon>Hypocreomycetidae</taxon>
        <taxon>Glomerellales</taxon>
        <taxon>Glomerellaceae</taxon>
        <taxon>Colletotrichum</taxon>
        <taxon>Colletotrichum spaethianum species complex</taxon>
    </lineage>
</organism>
<evidence type="ECO:0000256" key="1">
    <source>
        <dbReference type="SAM" id="MobiDB-lite"/>
    </source>
</evidence>
<keyword evidence="2" id="KW-0472">Membrane</keyword>
<dbReference type="Proteomes" id="UP000076552">
    <property type="component" value="Unassembled WGS sequence"/>
</dbReference>
<feature type="transmembrane region" description="Helical" evidence="2">
    <location>
        <begin position="126"/>
        <end position="146"/>
    </location>
</feature>
<gene>
    <name evidence="3" type="ORF">CT0861_04396</name>
</gene>
<feature type="transmembrane region" description="Helical" evidence="2">
    <location>
        <begin position="291"/>
        <end position="311"/>
    </location>
</feature>
<feature type="region of interest" description="Disordered" evidence="1">
    <location>
        <begin position="154"/>
        <end position="195"/>
    </location>
</feature>
<feature type="transmembrane region" description="Helical" evidence="2">
    <location>
        <begin position="248"/>
        <end position="270"/>
    </location>
</feature>
<keyword evidence="4" id="KW-1185">Reference proteome</keyword>
<reference evidence="3 4" key="1">
    <citation type="submission" date="2015-06" db="EMBL/GenBank/DDBJ databases">
        <title>Survival trade-offs in plant roots during colonization by closely related pathogenic and mutualistic fungi.</title>
        <authorList>
            <person name="Hacquard S."/>
            <person name="Kracher B."/>
            <person name="Hiruma K."/>
            <person name="Weinman A."/>
            <person name="Muench P."/>
            <person name="Garrido Oter R."/>
            <person name="Ver Loren van Themaat E."/>
            <person name="Dallerey J.-F."/>
            <person name="Damm U."/>
            <person name="Henrissat B."/>
            <person name="Lespinet O."/>
            <person name="Thon M."/>
            <person name="Kemen E."/>
            <person name="McHardy A.C."/>
            <person name="Schulze-Lefert P."/>
            <person name="O'Connell R.J."/>
        </authorList>
    </citation>
    <scope>NUCLEOTIDE SEQUENCE [LARGE SCALE GENOMIC DNA]</scope>
    <source>
        <strain evidence="3 4">0861</strain>
    </source>
</reference>